<feature type="transmembrane region" description="Helical" evidence="5">
    <location>
        <begin position="71"/>
        <end position="90"/>
    </location>
</feature>
<keyword evidence="3 5" id="KW-1133">Transmembrane helix</keyword>
<dbReference type="Pfam" id="PF00335">
    <property type="entry name" value="Tetraspanin"/>
    <property type="match status" value="1"/>
</dbReference>
<proteinExistence type="predicted"/>
<dbReference type="SUPFAM" id="SSF48652">
    <property type="entry name" value="Tetraspanin"/>
    <property type="match status" value="1"/>
</dbReference>
<dbReference type="EnsemblMetazoa" id="GPPI042290-RA">
    <property type="protein sequence ID" value="GPPI042290-PA"/>
    <property type="gene ID" value="GPPI042290"/>
</dbReference>
<sequence length="162" mass="18818">MGLLRRTFSNCVRRVTLKQLNWVIVLASFFLFRLNHDWLKTFCVVSILLFFVIVVYCVLNCRRKYIFTSKIVFLFIIAIMLVCAWGRGFLLSDTLSHVFKIVFENKEEAFASELIDSLQREYSCCGWNGPEDYLKGQIPESCINRNLGHGVYPAGCKSKFHL</sequence>
<feature type="transmembrane region" description="Helical" evidence="5">
    <location>
        <begin position="15"/>
        <end position="32"/>
    </location>
</feature>
<evidence type="ECO:0000256" key="5">
    <source>
        <dbReference type="SAM" id="Phobius"/>
    </source>
</evidence>
<comment type="subcellular location">
    <subcellularLocation>
        <location evidence="1">Membrane</location>
        <topology evidence="1">Multi-pass membrane protein</topology>
    </subcellularLocation>
</comment>
<dbReference type="GO" id="GO:0016020">
    <property type="term" value="C:membrane"/>
    <property type="evidence" value="ECO:0007669"/>
    <property type="project" value="UniProtKB-SubCell"/>
</dbReference>
<organism evidence="6 7">
    <name type="scientific">Glossina palpalis gambiensis</name>
    <dbReference type="NCBI Taxonomy" id="67801"/>
    <lineage>
        <taxon>Eukaryota</taxon>
        <taxon>Metazoa</taxon>
        <taxon>Ecdysozoa</taxon>
        <taxon>Arthropoda</taxon>
        <taxon>Hexapoda</taxon>
        <taxon>Insecta</taxon>
        <taxon>Pterygota</taxon>
        <taxon>Neoptera</taxon>
        <taxon>Endopterygota</taxon>
        <taxon>Diptera</taxon>
        <taxon>Brachycera</taxon>
        <taxon>Muscomorpha</taxon>
        <taxon>Hippoboscoidea</taxon>
        <taxon>Glossinidae</taxon>
        <taxon>Glossina</taxon>
    </lineage>
</organism>
<evidence type="ECO:0008006" key="8">
    <source>
        <dbReference type="Google" id="ProtNLM"/>
    </source>
</evidence>
<dbReference type="CDD" id="cd03127">
    <property type="entry name" value="tetraspanin_LEL"/>
    <property type="match status" value="1"/>
</dbReference>
<dbReference type="EMBL" id="JXJN01021577">
    <property type="status" value="NOT_ANNOTATED_CDS"/>
    <property type="molecule type" value="Genomic_DNA"/>
</dbReference>
<keyword evidence="7" id="KW-1185">Reference proteome</keyword>
<dbReference type="InterPro" id="IPR018499">
    <property type="entry name" value="Tetraspanin/Peripherin"/>
</dbReference>
<evidence type="ECO:0000256" key="3">
    <source>
        <dbReference type="ARBA" id="ARBA00022989"/>
    </source>
</evidence>
<evidence type="ECO:0000256" key="4">
    <source>
        <dbReference type="ARBA" id="ARBA00023136"/>
    </source>
</evidence>
<evidence type="ECO:0000256" key="2">
    <source>
        <dbReference type="ARBA" id="ARBA00022692"/>
    </source>
</evidence>
<accession>A0A1B0BW17</accession>
<dbReference type="Gene3D" id="1.10.1450.10">
    <property type="entry name" value="Tetraspanin"/>
    <property type="match status" value="1"/>
</dbReference>
<keyword evidence="2 5" id="KW-0812">Transmembrane</keyword>
<feature type="transmembrane region" description="Helical" evidence="5">
    <location>
        <begin position="38"/>
        <end position="59"/>
    </location>
</feature>
<name>A0A1B0BW17_9MUSC</name>
<protein>
    <recommendedName>
        <fullName evidence="8">Tetraspanin</fullName>
    </recommendedName>
</protein>
<dbReference type="AlphaFoldDB" id="A0A1B0BW17"/>
<dbReference type="Proteomes" id="UP000092460">
    <property type="component" value="Unassembled WGS sequence"/>
</dbReference>
<dbReference type="InterPro" id="IPR008952">
    <property type="entry name" value="Tetraspanin_EC2_sf"/>
</dbReference>
<evidence type="ECO:0000313" key="6">
    <source>
        <dbReference type="EnsemblMetazoa" id="GPPI042290-PA"/>
    </source>
</evidence>
<dbReference type="VEuPathDB" id="VectorBase:GPPI042290"/>
<evidence type="ECO:0000256" key="1">
    <source>
        <dbReference type="ARBA" id="ARBA00004141"/>
    </source>
</evidence>
<reference evidence="7" key="1">
    <citation type="submission" date="2015-01" db="EMBL/GenBank/DDBJ databases">
        <authorList>
            <person name="Aksoy S."/>
            <person name="Warren W."/>
            <person name="Wilson R.K."/>
        </authorList>
    </citation>
    <scope>NUCLEOTIDE SEQUENCE [LARGE SCALE GENOMIC DNA]</scope>
    <source>
        <strain evidence="7">IAEA</strain>
    </source>
</reference>
<reference evidence="6" key="2">
    <citation type="submission" date="2020-05" db="UniProtKB">
        <authorList>
            <consortium name="EnsemblMetazoa"/>
        </authorList>
    </citation>
    <scope>IDENTIFICATION</scope>
    <source>
        <strain evidence="6">IAEA</strain>
    </source>
</reference>
<evidence type="ECO:0000313" key="7">
    <source>
        <dbReference type="Proteomes" id="UP000092460"/>
    </source>
</evidence>
<keyword evidence="4 5" id="KW-0472">Membrane</keyword>